<dbReference type="SUPFAM" id="SSF54928">
    <property type="entry name" value="RNA-binding domain, RBD"/>
    <property type="match status" value="2"/>
</dbReference>
<organism evidence="5 6">
    <name type="scientific">Canna indica</name>
    <name type="common">Indian-shot</name>
    <dbReference type="NCBI Taxonomy" id="4628"/>
    <lineage>
        <taxon>Eukaryota</taxon>
        <taxon>Viridiplantae</taxon>
        <taxon>Streptophyta</taxon>
        <taxon>Embryophyta</taxon>
        <taxon>Tracheophyta</taxon>
        <taxon>Spermatophyta</taxon>
        <taxon>Magnoliopsida</taxon>
        <taxon>Liliopsida</taxon>
        <taxon>Zingiberales</taxon>
        <taxon>Cannaceae</taxon>
        <taxon>Canna</taxon>
    </lineage>
</organism>
<keyword evidence="6" id="KW-1185">Reference proteome</keyword>
<dbReference type="PANTHER" id="PTHR48024">
    <property type="entry name" value="GEO13361P1-RELATED"/>
    <property type="match status" value="1"/>
</dbReference>
<dbReference type="AlphaFoldDB" id="A0AAQ3L2E4"/>
<reference evidence="5 6" key="1">
    <citation type="submission" date="2023-10" db="EMBL/GenBank/DDBJ databases">
        <title>Chromosome-scale genome assembly provides insights into flower coloration mechanisms of Canna indica.</title>
        <authorList>
            <person name="Li C."/>
        </authorList>
    </citation>
    <scope>NUCLEOTIDE SEQUENCE [LARGE SCALE GENOMIC DNA]</scope>
    <source>
        <tissue evidence="5">Flower</tissue>
    </source>
</reference>
<protein>
    <recommendedName>
        <fullName evidence="4">RRM domain-containing protein</fullName>
    </recommendedName>
</protein>
<keyword evidence="1 2" id="KW-0694">RNA-binding</keyword>
<dbReference type="InterPro" id="IPR050886">
    <property type="entry name" value="RNA-binding_reg"/>
</dbReference>
<feature type="domain" description="RRM" evidence="4">
    <location>
        <begin position="159"/>
        <end position="236"/>
    </location>
</feature>
<dbReference type="CDD" id="cd21608">
    <property type="entry name" value="RRM2_NsCP33_like"/>
    <property type="match status" value="1"/>
</dbReference>
<proteinExistence type="predicted"/>
<evidence type="ECO:0000256" key="1">
    <source>
        <dbReference type="ARBA" id="ARBA00022884"/>
    </source>
</evidence>
<evidence type="ECO:0000256" key="3">
    <source>
        <dbReference type="SAM" id="MobiDB-lite"/>
    </source>
</evidence>
<dbReference type="PROSITE" id="PS50102">
    <property type="entry name" value="RRM"/>
    <property type="match status" value="2"/>
</dbReference>
<dbReference type="SMART" id="SM00360">
    <property type="entry name" value="RRM"/>
    <property type="match status" value="2"/>
</dbReference>
<name>A0AAQ3L2E4_9LILI</name>
<dbReference type="PANTHER" id="PTHR48024:SF45">
    <property type="entry name" value="RNA BINDING DOMAIN PROTEIN"/>
    <property type="match status" value="1"/>
</dbReference>
<evidence type="ECO:0000259" key="4">
    <source>
        <dbReference type="PROSITE" id="PS50102"/>
    </source>
</evidence>
<gene>
    <name evidence="5" type="ORF">Cni_G28286</name>
</gene>
<dbReference type="Proteomes" id="UP001327560">
    <property type="component" value="Chromosome 9"/>
</dbReference>
<dbReference type="InterPro" id="IPR035979">
    <property type="entry name" value="RBD_domain_sf"/>
</dbReference>
<evidence type="ECO:0000313" key="6">
    <source>
        <dbReference type="Proteomes" id="UP001327560"/>
    </source>
</evidence>
<dbReference type="InterPro" id="IPR048289">
    <property type="entry name" value="RRM2_NsCP33-like"/>
</dbReference>
<dbReference type="InterPro" id="IPR012677">
    <property type="entry name" value="Nucleotide-bd_a/b_plait_sf"/>
</dbReference>
<feature type="domain" description="RRM" evidence="4">
    <location>
        <begin position="68"/>
        <end position="145"/>
    </location>
</feature>
<dbReference type="InterPro" id="IPR003954">
    <property type="entry name" value="RRM_euk-type"/>
</dbReference>
<accession>A0AAQ3L2E4</accession>
<dbReference type="GO" id="GO:0003723">
    <property type="term" value="F:RNA binding"/>
    <property type="evidence" value="ECO:0007669"/>
    <property type="project" value="UniProtKB-UniRule"/>
</dbReference>
<evidence type="ECO:0000256" key="2">
    <source>
        <dbReference type="PROSITE-ProRule" id="PRU00176"/>
    </source>
</evidence>
<dbReference type="SMART" id="SM00361">
    <property type="entry name" value="RRM_1"/>
    <property type="match status" value="2"/>
</dbReference>
<dbReference type="EMBL" id="CP136898">
    <property type="protein sequence ID" value="WOL19488.1"/>
    <property type="molecule type" value="Genomic_DNA"/>
</dbReference>
<dbReference type="GO" id="GO:0005634">
    <property type="term" value="C:nucleus"/>
    <property type="evidence" value="ECO:0007669"/>
    <property type="project" value="TreeGrafter"/>
</dbReference>
<evidence type="ECO:0000313" key="5">
    <source>
        <dbReference type="EMBL" id="WOL19488.1"/>
    </source>
</evidence>
<dbReference type="Pfam" id="PF00076">
    <property type="entry name" value="RRM_1"/>
    <property type="match status" value="2"/>
</dbReference>
<feature type="region of interest" description="Disordered" evidence="3">
    <location>
        <begin position="1"/>
        <end position="21"/>
    </location>
</feature>
<dbReference type="Gene3D" id="3.30.70.330">
    <property type="match status" value="2"/>
</dbReference>
<dbReference type="InterPro" id="IPR000504">
    <property type="entry name" value="RRM_dom"/>
</dbReference>
<sequence>MEGLKKRKLEEEAGNGGTSDFESDKQLRLLLDPLRKDQLVDLLVKLGNQYPSVAEEIKGFVSSDPVHRKLFVRGLSWETTTETLCALFSVHGEIEEGAVIVDKATGRSRGYGFITYKHMESTQRALQEPSKLIDGRLAVCNLACEGLSNTSVSSDLVLRKIYIGGLSPEISSQMLLNFFGRYGEIEEGSVAYDKETNKSRGFGFVTYKTVDAAKKAIDDPNKTLGGRNITVKLADSPKNKVVQTQVPVPAPAAMVPITIPVPLGYAQTGKTQVGSPVTVGYASYRTVAAYPTAYTNAVSQYITASQVSYPPSGKREPVVVPAVASSGIAGYPYSHTM</sequence>